<evidence type="ECO:0000313" key="2">
    <source>
        <dbReference type="EMBL" id="AMC11486.1"/>
    </source>
</evidence>
<dbReference type="KEGG" id="lut:Lupro_09505"/>
<accession>A0A109RPS6</accession>
<dbReference type="STRING" id="1622118.Lupro_09505"/>
<dbReference type="EMBL" id="CP013355">
    <property type="protein sequence ID" value="AMC11486.1"/>
    <property type="molecule type" value="Genomic_DNA"/>
</dbReference>
<feature type="transmembrane region" description="Helical" evidence="1">
    <location>
        <begin position="136"/>
        <end position="154"/>
    </location>
</feature>
<name>A0A109RPS6_9FLAO</name>
<reference evidence="2 3" key="2">
    <citation type="journal article" date="2016" name="Int. J. Syst. Evol. Microbiol.">
        <title>Lutibacter profundi sp. nov., isolated from a deep-sea hydrothermal system on the Arctic Mid-Ocean Ridge and emended description of the genus Lutibacter.</title>
        <authorList>
            <person name="Le Moine Bauer S."/>
            <person name="Roalkvam I."/>
            <person name="Steen I.H."/>
            <person name="Dahle H."/>
        </authorList>
    </citation>
    <scope>NUCLEOTIDE SEQUENCE [LARGE SCALE GENOMIC DNA]</scope>
    <source>
        <strain evidence="2 3">LP1</strain>
    </source>
</reference>
<evidence type="ECO:0000313" key="3">
    <source>
        <dbReference type="Proteomes" id="UP000059672"/>
    </source>
</evidence>
<feature type="transmembrane region" description="Helical" evidence="1">
    <location>
        <begin position="12"/>
        <end position="35"/>
    </location>
</feature>
<dbReference type="OrthoDB" id="1448668at2"/>
<protein>
    <recommendedName>
        <fullName evidence="4">DUF2975 domain-containing protein</fullName>
    </recommendedName>
</protein>
<dbReference type="Proteomes" id="UP000059672">
    <property type="component" value="Chromosome"/>
</dbReference>
<dbReference type="RefSeq" id="WP_068209312.1">
    <property type="nucleotide sequence ID" value="NZ_CP013355.1"/>
</dbReference>
<evidence type="ECO:0008006" key="4">
    <source>
        <dbReference type="Google" id="ProtNLM"/>
    </source>
</evidence>
<feature type="transmembrane region" description="Helical" evidence="1">
    <location>
        <begin position="55"/>
        <end position="78"/>
    </location>
</feature>
<evidence type="ECO:0000256" key="1">
    <source>
        <dbReference type="SAM" id="Phobius"/>
    </source>
</evidence>
<gene>
    <name evidence="2" type="ORF">Lupro_09505</name>
</gene>
<feature type="transmembrane region" description="Helical" evidence="1">
    <location>
        <begin position="99"/>
        <end position="124"/>
    </location>
</feature>
<keyword evidence="1" id="KW-0472">Membrane</keyword>
<dbReference type="InterPro" id="IPR021354">
    <property type="entry name" value="DUF2975"/>
</dbReference>
<keyword evidence="1" id="KW-0812">Transmembrane</keyword>
<dbReference type="AlphaFoldDB" id="A0A109RPS6"/>
<reference evidence="3" key="1">
    <citation type="submission" date="2015-12" db="EMBL/GenBank/DDBJ databases">
        <title>Complete genome sequence of Lutibacter profundus strain LP1.</title>
        <authorList>
            <person name="Wissuwa J."/>
            <person name="Le Moine Bauer S."/>
            <person name="Stokke R."/>
            <person name="Dahle H."/>
            <person name="Steen I.H."/>
        </authorList>
    </citation>
    <scope>NUCLEOTIDE SEQUENCE [LARGE SCALE GENOMIC DNA]</scope>
    <source>
        <strain evidence="3">LP1</strain>
    </source>
</reference>
<keyword evidence="3" id="KW-1185">Reference proteome</keyword>
<sequence>MRKIHILKAIVDFVWIVSIPIIPFAIVAIPLIFFMDDLGDFDIKINGVLLTSNSILSKVLIVVSITAFLLTFYSLYLFRKVLAYFLRLKIFDNTVISSFNKIGNLLVISGILSLAVSFIFTLYFKHKIIFEVGYDSKILIICFGLFFMILSEVFKISKGMKEENDLTI</sequence>
<dbReference type="Pfam" id="PF11188">
    <property type="entry name" value="DUF2975"/>
    <property type="match status" value="1"/>
</dbReference>
<keyword evidence="1" id="KW-1133">Transmembrane helix</keyword>
<proteinExistence type="predicted"/>
<organism evidence="2 3">
    <name type="scientific">Lutibacter profundi</name>
    <dbReference type="NCBI Taxonomy" id="1622118"/>
    <lineage>
        <taxon>Bacteria</taxon>
        <taxon>Pseudomonadati</taxon>
        <taxon>Bacteroidota</taxon>
        <taxon>Flavobacteriia</taxon>
        <taxon>Flavobacteriales</taxon>
        <taxon>Flavobacteriaceae</taxon>
        <taxon>Lutibacter</taxon>
    </lineage>
</organism>